<evidence type="ECO:0000256" key="1">
    <source>
        <dbReference type="SAM" id="SignalP"/>
    </source>
</evidence>
<proteinExistence type="predicted"/>
<protein>
    <submittedName>
        <fullName evidence="4">Nuclear pore complex protein Nup85</fullName>
    </submittedName>
</protein>
<name>A0A183U1H8_TOXCA</name>
<keyword evidence="3" id="KW-1185">Reference proteome</keyword>
<dbReference type="WBParaSite" id="TCNE_0000234801-mRNA-1">
    <property type="protein sequence ID" value="TCNE_0000234801-mRNA-1"/>
    <property type="gene ID" value="TCNE_0000234801"/>
</dbReference>
<evidence type="ECO:0000313" key="3">
    <source>
        <dbReference type="Proteomes" id="UP000050794"/>
    </source>
</evidence>
<feature type="signal peptide" evidence="1">
    <location>
        <begin position="1"/>
        <end position="15"/>
    </location>
</feature>
<gene>
    <name evidence="2" type="ORF">TCNE_LOCUS2349</name>
</gene>
<dbReference type="AlphaFoldDB" id="A0A183U1H8"/>
<evidence type="ECO:0000313" key="2">
    <source>
        <dbReference type="EMBL" id="VDM27921.1"/>
    </source>
</evidence>
<reference evidence="4" key="1">
    <citation type="submission" date="2016-06" db="UniProtKB">
        <authorList>
            <consortium name="WormBaseParasite"/>
        </authorList>
    </citation>
    <scope>IDENTIFICATION</scope>
</reference>
<feature type="chain" id="PRO_5044552953" evidence="1">
    <location>
        <begin position="16"/>
        <end position="158"/>
    </location>
</feature>
<dbReference type="Proteomes" id="UP000050794">
    <property type="component" value="Unassembled WGS sequence"/>
</dbReference>
<keyword evidence="1" id="KW-0732">Signal</keyword>
<evidence type="ECO:0000313" key="4">
    <source>
        <dbReference type="WBParaSite" id="TCNE_0000234801-mRNA-1"/>
    </source>
</evidence>
<reference evidence="2 3" key="2">
    <citation type="submission" date="2018-11" db="EMBL/GenBank/DDBJ databases">
        <authorList>
            <consortium name="Pathogen Informatics"/>
        </authorList>
    </citation>
    <scope>NUCLEOTIDE SEQUENCE [LARGE SCALE GENOMIC DNA]</scope>
</reference>
<sequence>MFRLFVGLFIRIFTADPLARRFLQQPVHFLFYRILSLHQKAGNHTLVIERCISELKNDPDDWSLWTFLFDSAFERMKQETCTVDEKNTLIDRLVERILSLMEKTRTLGTSGRVRGIYLARLTLITRLLEQQLALRTQLGTLQLGNSENEHQLKCQIVD</sequence>
<dbReference type="EMBL" id="UYWY01002289">
    <property type="protein sequence ID" value="VDM27921.1"/>
    <property type="molecule type" value="Genomic_DNA"/>
</dbReference>
<accession>A0A183U1H8</accession>
<organism evidence="3 4">
    <name type="scientific">Toxocara canis</name>
    <name type="common">Canine roundworm</name>
    <dbReference type="NCBI Taxonomy" id="6265"/>
    <lineage>
        <taxon>Eukaryota</taxon>
        <taxon>Metazoa</taxon>
        <taxon>Ecdysozoa</taxon>
        <taxon>Nematoda</taxon>
        <taxon>Chromadorea</taxon>
        <taxon>Rhabditida</taxon>
        <taxon>Spirurina</taxon>
        <taxon>Ascaridomorpha</taxon>
        <taxon>Ascaridoidea</taxon>
        <taxon>Toxocaridae</taxon>
        <taxon>Toxocara</taxon>
    </lineage>
</organism>